<reference evidence="3 4" key="1">
    <citation type="submission" date="2016-12" db="EMBL/GenBank/DDBJ databases">
        <title>Isolation and genomic insights into novel planktonic Zetaproteobacteria from stratified waters of the Chesapeake Bay.</title>
        <authorList>
            <person name="McAllister S.M."/>
            <person name="Kato S."/>
            <person name="Chan C.S."/>
            <person name="Chiu B.K."/>
            <person name="Field E.K."/>
        </authorList>
    </citation>
    <scope>NUCLEOTIDE SEQUENCE [LARGE SCALE GENOMIC DNA]</scope>
    <source>
        <strain evidence="3 4">CP-5</strain>
    </source>
</reference>
<dbReference type="PANTHER" id="PTHR37946">
    <property type="entry name" value="SLL1969 PROTEIN"/>
    <property type="match status" value="1"/>
</dbReference>
<dbReference type="PANTHER" id="PTHR37946:SF1">
    <property type="entry name" value="SLL1969 PROTEIN"/>
    <property type="match status" value="1"/>
</dbReference>
<keyword evidence="4" id="KW-1185">Reference proteome</keyword>
<name>A0A2K8L3J3_MARES</name>
<proteinExistence type="predicted"/>
<evidence type="ECO:0000313" key="3">
    <source>
        <dbReference type="EMBL" id="ATX78816.1"/>
    </source>
</evidence>
<feature type="chain" id="PRO_5014758949" evidence="1">
    <location>
        <begin position="28"/>
        <end position="387"/>
    </location>
</feature>
<dbReference type="InterPro" id="IPR000073">
    <property type="entry name" value="AB_hydrolase_1"/>
</dbReference>
<dbReference type="KEGG" id="maes:Ga0123461_0364"/>
<gene>
    <name evidence="3" type="ORF">Ga0123461_0364</name>
</gene>
<protein>
    <submittedName>
        <fullName evidence="3">Alpha/beta hydrolase fold</fullName>
    </submittedName>
</protein>
<dbReference type="SUPFAM" id="SSF53474">
    <property type="entry name" value="alpha/beta-Hydrolases"/>
    <property type="match status" value="1"/>
</dbReference>
<organism evidence="3 4">
    <name type="scientific">Mariprofundus aestuarium</name>
    <dbReference type="NCBI Taxonomy" id="1921086"/>
    <lineage>
        <taxon>Bacteria</taxon>
        <taxon>Pseudomonadati</taxon>
        <taxon>Pseudomonadota</taxon>
        <taxon>Candidatius Mariprofundia</taxon>
        <taxon>Mariprofundales</taxon>
        <taxon>Mariprofundaceae</taxon>
        <taxon>Mariprofundus</taxon>
    </lineage>
</organism>
<evidence type="ECO:0000259" key="2">
    <source>
        <dbReference type="Pfam" id="PF00561"/>
    </source>
</evidence>
<feature type="signal peptide" evidence="1">
    <location>
        <begin position="1"/>
        <end position="27"/>
    </location>
</feature>
<dbReference type="AlphaFoldDB" id="A0A2K8L3J3"/>
<dbReference type="EMBL" id="CP018799">
    <property type="protein sequence ID" value="ATX78816.1"/>
    <property type="molecule type" value="Genomic_DNA"/>
</dbReference>
<evidence type="ECO:0000313" key="4">
    <source>
        <dbReference type="Proteomes" id="UP000231701"/>
    </source>
</evidence>
<dbReference type="Proteomes" id="UP000231701">
    <property type="component" value="Chromosome"/>
</dbReference>
<keyword evidence="1" id="KW-0732">Signal</keyword>
<dbReference type="GO" id="GO:0016787">
    <property type="term" value="F:hydrolase activity"/>
    <property type="evidence" value="ECO:0007669"/>
    <property type="project" value="UniProtKB-KW"/>
</dbReference>
<feature type="domain" description="AB hydrolase-1" evidence="2">
    <location>
        <begin position="55"/>
        <end position="158"/>
    </location>
</feature>
<accession>A0A2K8L3J3</accession>
<dbReference type="Gene3D" id="3.40.50.1820">
    <property type="entry name" value="alpha/beta hydrolase"/>
    <property type="match status" value="1"/>
</dbReference>
<keyword evidence="3" id="KW-0378">Hydrolase</keyword>
<evidence type="ECO:0000256" key="1">
    <source>
        <dbReference type="SAM" id="SignalP"/>
    </source>
</evidence>
<dbReference type="InterPro" id="IPR029058">
    <property type="entry name" value="AB_hydrolase_fold"/>
</dbReference>
<sequence length="387" mass="42857">MSYLGHIMKLSISALLALLLASCTVKTDQQIIQDLWSVWEKSEVLSQDDFPGAVPLLLVHGWNGGEFTWPVPERLIALEQKLQRDIILFTYRTGILANRYPPIEVLEEQLDRYLAPYPEVDVVAHSMGGLLVRQYLSHHNNHPVRRVVFLATPHFGTNIAKVLVSLGSIGAEGNIQATEIKPGSDFLWQLNALSGSELDGIDVLNVYSAEKTILETDLVVSPSSAHLPWVHNAVLKGNHQALAKRFDESAEVVDFLASGLLPPAQPAPAIRDAWLRFKMDGAITELSDANFKSFSSRGLPNRNYDLCCKRRSGLHSRAGFFTVILEDLEADNYYAFMPYGGKKPLLIKASELMRSEEPVSMRLFDLDVSDNPAKEGEGVLQPAAGMP</sequence>
<dbReference type="Pfam" id="PF00561">
    <property type="entry name" value="Abhydrolase_1"/>
    <property type="match status" value="1"/>
</dbReference>